<evidence type="ECO:0000313" key="10">
    <source>
        <dbReference type="Proteomes" id="UP000263377"/>
    </source>
</evidence>
<keyword evidence="10" id="KW-1185">Reference proteome</keyword>
<reference evidence="9 10" key="1">
    <citation type="submission" date="2018-08" db="EMBL/GenBank/DDBJ databases">
        <title>Diversity &amp; Physiological Properties of Lignin-Decomposing Actinobacteria from Soil.</title>
        <authorList>
            <person name="Roh S.G."/>
            <person name="Kim S.B."/>
        </authorList>
    </citation>
    <scope>NUCLEOTIDE SEQUENCE [LARGE SCALE GENOMIC DNA]</scope>
    <source>
        <strain evidence="9 10">MMS17-GH009</strain>
    </source>
</reference>
<dbReference type="InterPro" id="IPR026022">
    <property type="entry name" value="PhoU_dom"/>
</dbReference>
<comment type="subunit">
    <text evidence="3 7">Homodimer.</text>
</comment>
<evidence type="ECO:0000259" key="8">
    <source>
        <dbReference type="Pfam" id="PF01895"/>
    </source>
</evidence>
<dbReference type="Proteomes" id="UP000263377">
    <property type="component" value="Unassembled WGS sequence"/>
</dbReference>
<dbReference type="PANTHER" id="PTHR42930:SF3">
    <property type="entry name" value="PHOSPHATE-SPECIFIC TRANSPORT SYSTEM ACCESSORY PROTEIN PHOU"/>
    <property type="match status" value="1"/>
</dbReference>
<comment type="caution">
    <text evidence="9">The sequence shown here is derived from an EMBL/GenBank/DDBJ whole genome shotgun (WGS) entry which is preliminary data.</text>
</comment>
<evidence type="ECO:0000256" key="3">
    <source>
        <dbReference type="ARBA" id="ARBA00011738"/>
    </source>
</evidence>
<sequence length="229" mass="25118">MRDAYHEELDAIGDSLVEMARLVGSAMGRATTALLDADLALAEGVIAADEKVNELHHDLENRAIDLLARQQPVATDLRIVVTSLRMSADLERCGDLARHVAKVARMRYPDTAVPSDLHSTVLEMGQLAQRLVAKAGLVIATKDVDKALEMEQDDDAIDTLHRELLSHLIDERWHHGIETAVDITLVGRYYERFADHAVSVAKRVVYLVTGEHVAEFVAATEAAEAAPVD</sequence>
<proteinExistence type="inferred from homology"/>
<dbReference type="SUPFAM" id="SSF109755">
    <property type="entry name" value="PhoU-like"/>
    <property type="match status" value="1"/>
</dbReference>
<organism evidence="9 10">
    <name type="scientific">Kitasatospora xanthocidica</name>
    <dbReference type="NCBI Taxonomy" id="83382"/>
    <lineage>
        <taxon>Bacteria</taxon>
        <taxon>Bacillati</taxon>
        <taxon>Actinomycetota</taxon>
        <taxon>Actinomycetes</taxon>
        <taxon>Kitasatosporales</taxon>
        <taxon>Streptomycetaceae</taxon>
        <taxon>Kitasatospora</taxon>
    </lineage>
</organism>
<dbReference type="GO" id="GO:0030643">
    <property type="term" value="P:intracellular phosphate ion homeostasis"/>
    <property type="evidence" value="ECO:0007669"/>
    <property type="project" value="InterPro"/>
</dbReference>
<protein>
    <recommendedName>
        <fullName evidence="7">Phosphate-specific transport system accessory protein PhoU</fullName>
    </recommendedName>
</protein>
<dbReference type="Gene3D" id="1.20.58.220">
    <property type="entry name" value="Phosphate transport system protein phou homolog 2, domain 2"/>
    <property type="match status" value="1"/>
</dbReference>
<keyword evidence="4 7" id="KW-0813">Transport</keyword>
<dbReference type="GO" id="GO:0045936">
    <property type="term" value="P:negative regulation of phosphate metabolic process"/>
    <property type="evidence" value="ECO:0007669"/>
    <property type="project" value="InterPro"/>
</dbReference>
<feature type="domain" description="PhoU" evidence="8">
    <location>
        <begin position="16"/>
        <end position="103"/>
    </location>
</feature>
<keyword evidence="5 7" id="KW-0963">Cytoplasm</keyword>
<comment type="subcellular location">
    <subcellularLocation>
        <location evidence="1 7">Cytoplasm</location>
    </subcellularLocation>
</comment>
<dbReference type="EMBL" id="QVIG01000001">
    <property type="protein sequence ID" value="RGD60325.1"/>
    <property type="molecule type" value="Genomic_DNA"/>
</dbReference>
<dbReference type="RefSeq" id="WP_049657907.1">
    <property type="nucleotide sequence ID" value="NZ_QVIG01000001.1"/>
</dbReference>
<dbReference type="FunFam" id="1.20.58.220:FF:000004">
    <property type="entry name" value="Phosphate-specific transport system accessory protein PhoU"/>
    <property type="match status" value="1"/>
</dbReference>
<evidence type="ECO:0000256" key="4">
    <source>
        <dbReference type="ARBA" id="ARBA00022448"/>
    </source>
</evidence>
<comment type="function">
    <text evidence="7">Plays a role in the regulation of phosphate uptake.</text>
</comment>
<dbReference type="AlphaFoldDB" id="A0A372ZYQ5"/>
<dbReference type="PANTHER" id="PTHR42930">
    <property type="entry name" value="PHOSPHATE-SPECIFIC TRANSPORT SYSTEM ACCESSORY PROTEIN PHOU"/>
    <property type="match status" value="1"/>
</dbReference>
<evidence type="ECO:0000256" key="6">
    <source>
        <dbReference type="ARBA" id="ARBA00022592"/>
    </source>
</evidence>
<evidence type="ECO:0000256" key="5">
    <source>
        <dbReference type="ARBA" id="ARBA00022490"/>
    </source>
</evidence>
<dbReference type="InterPro" id="IPR038078">
    <property type="entry name" value="PhoU-like_sf"/>
</dbReference>
<evidence type="ECO:0000313" key="9">
    <source>
        <dbReference type="EMBL" id="RGD60325.1"/>
    </source>
</evidence>
<evidence type="ECO:0000256" key="1">
    <source>
        <dbReference type="ARBA" id="ARBA00004496"/>
    </source>
</evidence>
<dbReference type="GO" id="GO:0006817">
    <property type="term" value="P:phosphate ion transport"/>
    <property type="evidence" value="ECO:0007669"/>
    <property type="project" value="UniProtKB-KW"/>
</dbReference>
<evidence type="ECO:0000256" key="2">
    <source>
        <dbReference type="ARBA" id="ARBA00008107"/>
    </source>
</evidence>
<feature type="domain" description="PhoU" evidence="8">
    <location>
        <begin position="121"/>
        <end position="204"/>
    </location>
</feature>
<dbReference type="PIRSF" id="PIRSF003107">
    <property type="entry name" value="PhoU"/>
    <property type="match status" value="1"/>
</dbReference>
<evidence type="ECO:0000256" key="7">
    <source>
        <dbReference type="PIRNR" id="PIRNR003107"/>
    </source>
</evidence>
<dbReference type="GO" id="GO:0005737">
    <property type="term" value="C:cytoplasm"/>
    <property type="evidence" value="ECO:0007669"/>
    <property type="project" value="UniProtKB-SubCell"/>
</dbReference>
<accession>A0A372ZYQ5</accession>
<dbReference type="NCBIfam" id="TIGR02135">
    <property type="entry name" value="phoU_full"/>
    <property type="match status" value="1"/>
</dbReference>
<comment type="similarity">
    <text evidence="2 7">Belongs to the PhoU family.</text>
</comment>
<gene>
    <name evidence="9" type="primary">phoU</name>
    <name evidence="9" type="ORF">DR950_23300</name>
</gene>
<name>A0A372ZYQ5_9ACTN</name>
<dbReference type="Pfam" id="PF01895">
    <property type="entry name" value="PhoU"/>
    <property type="match status" value="2"/>
</dbReference>
<dbReference type="InterPro" id="IPR028366">
    <property type="entry name" value="PhoU"/>
</dbReference>
<keyword evidence="6 7" id="KW-0592">Phosphate transport</keyword>